<keyword evidence="1" id="KW-0403">Intermediate filament</keyword>
<dbReference type="SMART" id="SM01391">
    <property type="entry name" value="Filament"/>
    <property type="match status" value="1"/>
</dbReference>
<feature type="region of interest" description="Disordered" evidence="4">
    <location>
        <begin position="66"/>
        <end position="89"/>
    </location>
</feature>
<dbReference type="GO" id="GO:0005883">
    <property type="term" value="C:neurofilament"/>
    <property type="evidence" value="ECO:0007669"/>
    <property type="project" value="Ensembl"/>
</dbReference>
<accession>A0A8V0ZNK1</accession>
<dbReference type="PANTHER" id="PTHR45652">
    <property type="entry name" value="GLIAL FIBRILLARY ACIDIC PROTEIN"/>
    <property type="match status" value="1"/>
</dbReference>
<feature type="coiled-coil region" evidence="3">
    <location>
        <begin position="91"/>
        <end position="230"/>
    </location>
</feature>
<protein>
    <submittedName>
        <fullName evidence="6">Internexin neuronal intermediate filament protein alpha</fullName>
    </submittedName>
</protein>
<organism evidence="6 7">
    <name type="scientific">Gallus gallus</name>
    <name type="common">Chicken</name>
    <dbReference type="NCBI Taxonomy" id="9031"/>
    <lineage>
        <taxon>Eukaryota</taxon>
        <taxon>Metazoa</taxon>
        <taxon>Chordata</taxon>
        <taxon>Craniata</taxon>
        <taxon>Vertebrata</taxon>
        <taxon>Euteleostomi</taxon>
        <taxon>Archelosauria</taxon>
        <taxon>Archosauria</taxon>
        <taxon>Dinosauria</taxon>
        <taxon>Saurischia</taxon>
        <taxon>Theropoda</taxon>
        <taxon>Coelurosauria</taxon>
        <taxon>Aves</taxon>
        <taxon>Neognathae</taxon>
        <taxon>Galloanserae</taxon>
        <taxon>Galliformes</taxon>
        <taxon>Phasianidae</taxon>
        <taxon>Phasianinae</taxon>
        <taxon>Gallus</taxon>
    </lineage>
</organism>
<dbReference type="GO" id="GO:1990830">
    <property type="term" value="P:cellular response to leukemia inhibitory factor"/>
    <property type="evidence" value="ECO:0007669"/>
    <property type="project" value="Ensembl"/>
</dbReference>
<keyword evidence="7" id="KW-1185">Reference proteome</keyword>
<reference evidence="6" key="3">
    <citation type="submission" date="2025-09" db="UniProtKB">
        <authorList>
            <consortium name="Ensembl"/>
        </authorList>
    </citation>
    <scope>IDENTIFICATION</scope>
    <source>
        <strain evidence="6">broiler</strain>
    </source>
</reference>
<dbReference type="PROSITE" id="PS51842">
    <property type="entry name" value="IF_ROD_2"/>
    <property type="match status" value="1"/>
</dbReference>
<dbReference type="GO" id="GO:0036464">
    <property type="term" value="C:cytoplasmic ribonucleoprotein granule"/>
    <property type="evidence" value="ECO:0007669"/>
    <property type="project" value="Ensembl"/>
</dbReference>
<evidence type="ECO:0000313" key="7">
    <source>
        <dbReference type="Proteomes" id="UP000000539"/>
    </source>
</evidence>
<dbReference type="Gene3D" id="1.20.5.1160">
    <property type="entry name" value="Vasodilator-stimulated phosphoprotein"/>
    <property type="match status" value="1"/>
</dbReference>
<dbReference type="GO" id="GO:0099170">
    <property type="term" value="P:postsynaptic modulation of chemical synaptic transmission"/>
    <property type="evidence" value="ECO:0007669"/>
    <property type="project" value="Ensembl"/>
</dbReference>
<sequence length="472" mass="51589">RRGGSIAHARLQPRPLRAPGSGKSVRGRRLGAGGKGASRSAAARLASLLSAAMSYSVEPPALAASSRRLLAQSPRRTEGAEPRRASEKEQLRGLNERFAGYIERVRALEERNRALAGELAELRRLPPEPRRLGQLLGGELRALRARLEEAHGERAQAALERARLAEETQRLRARCEEEARGRAEAEQALRARQQAADGAARARADLERRAEALREELAELRRAHAEQLAQLGAALRAAAPPASGPPTARPDLAAALRELRAQYEALPARNLQAAEDWYRARCASLHERAARSQEAVRASRREAGECRRQLQARVVEMESLRGAHESLERQLQELEERHSAEAAGLQVSGSPPSRAALPSDPPHPRLVSRHRDPHLKPLCLCCACRKLLEGEENLFSMGSVGLPAMNPLPNPTYSFQPRSSTPSFKKEEQREAVRATSKIPSGQAGVLDGTITTAKRTERFNVHGGIIANAKV</sequence>
<dbReference type="InterPro" id="IPR039008">
    <property type="entry name" value="IF_rod_dom"/>
</dbReference>
<dbReference type="GO" id="GO:0098685">
    <property type="term" value="C:Schaffer collateral - CA1 synapse"/>
    <property type="evidence" value="ECO:0007669"/>
    <property type="project" value="Ensembl"/>
</dbReference>
<dbReference type="AlphaFoldDB" id="A0A8V0ZNK1"/>
<proteinExistence type="evidence at protein level"/>
<dbReference type="Ensembl" id="ENSGALT00010051090.1">
    <property type="protein sequence ID" value="ENSGALP00010030281.1"/>
    <property type="gene ID" value="ENSGALG00010021104.1"/>
</dbReference>
<evidence type="ECO:0000256" key="3">
    <source>
        <dbReference type="SAM" id="Coils"/>
    </source>
</evidence>
<dbReference type="InterPro" id="IPR050405">
    <property type="entry name" value="Intermediate_filament"/>
</dbReference>
<dbReference type="GO" id="GO:0045109">
    <property type="term" value="P:intermediate filament organization"/>
    <property type="evidence" value="ECO:0000318"/>
    <property type="project" value="GO_Central"/>
</dbReference>
<evidence type="ECO:0000256" key="4">
    <source>
        <dbReference type="SAM" id="MobiDB-lite"/>
    </source>
</evidence>
<dbReference type="GO" id="GO:0099184">
    <property type="term" value="F:structural constituent of postsynaptic intermediate filament cytoskeleton"/>
    <property type="evidence" value="ECO:0000318"/>
    <property type="project" value="GO_Central"/>
</dbReference>
<dbReference type="GlyGen" id="A0A8V0ZNK1">
    <property type="glycosylation" value="1 site"/>
</dbReference>
<dbReference type="Gene3D" id="1.20.5.500">
    <property type="entry name" value="Single helix bin"/>
    <property type="match status" value="1"/>
</dbReference>
<evidence type="ECO:0000259" key="5">
    <source>
        <dbReference type="PROSITE" id="PS51842"/>
    </source>
</evidence>
<feature type="compositionally biased region" description="Basic and acidic residues" evidence="4">
    <location>
        <begin position="75"/>
        <end position="89"/>
    </location>
</feature>
<dbReference type="Pfam" id="PF00038">
    <property type="entry name" value="Filament"/>
    <property type="match status" value="1"/>
</dbReference>
<evidence type="ECO:0007829" key="8">
    <source>
        <dbReference type="PeptideAtlas" id="A0A8V0ZNK1"/>
    </source>
</evidence>
<dbReference type="GO" id="GO:0099160">
    <property type="term" value="C:postsynaptic intermediate filament cytoskeleton"/>
    <property type="evidence" value="ECO:0000318"/>
    <property type="project" value="GO_Central"/>
</dbReference>
<feature type="domain" description="IF rod" evidence="5">
    <location>
        <begin position="87"/>
        <end position="346"/>
    </location>
</feature>
<dbReference type="Proteomes" id="UP000000539">
    <property type="component" value="Chromosome 6"/>
</dbReference>
<feature type="region of interest" description="Disordered" evidence="4">
    <location>
        <begin position="335"/>
        <end position="370"/>
    </location>
</feature>
<evidence type="ECO:0000256" key="2">
    <source>
        <dbReference type="ARBA" id="ARBA00023054"/>
    </source>
</evidence>
<keyword evidence="2 3" id="KW-0175">Coiled coil</keyword>
<dbReference type="GO" id="GO:0005882">
    <property type="term" value="C:intermediate filament"/>
    <property type="evidence" value="ECO:0000318"/>
    <property type="project" value="GO_Central"/>
</dbReference>
<evidence type="ECO:0000313" key="6">
    <source>
        <dbReference type="Ensembl" id="ENSGALP00010030281.1"/>
    </source>
</evidence>
<dbReference type="SUPFAM" id="SSF90257">
    <property type="entry name" value="Myosin rod fragments"/>
    <property type="match status" value="1"/>
</dbReference>
<keyword evidence="8" id="KW-1267">Proteomics identification</keyword>
<reference evidence="6" key="1">
    <citation type="submission" date="2020-11" db="EMBL/GenBank/DDBJ databases">
        <title>Gallus gallus (Chicken) genome, bGalGal1, GRCg7b, maternal haplotype autosomes + Z &amp; W.</title>
        <authorList>
            <person name="Warren W."/>
            <person name="Formenti G."/>
            <person name="Fedrigo O."/>
            <person name="Haase B."/>
            <person name="Mountcastle J."/>
            <person name="Balacco J."/>
            <person name="Tracey A."/>
            <person name="Schneider V."/>
            <person name="Okimoto R."/>
            <person name="Cheng H."/>
            <person name="Hawken R."/>
            <person name="Howe K."/>
            <person name="Jarvis E.D."/>
        </authorList>
    </citation>
    <scope>NUCLEOTIDE SEQUENCE [LARGE SCALE GENOMIC DNA]</scope>
    <source>
        <strain evidence="6">Broiler</strain>
    </source>
</reference>
<reference evidence="6" key="2">
    <citation type="submission" date="2025-08" db="UniProtKB">
        <authorList>
            <consortium name="Ensembl"/>
        </authorList>
    </citation>
    <scope>IDENTIFICATION</scope>
    <source>
        <strain evidence="6">broiler</strain>
    </source>
</reference>
<dbReference type="SUPFAM" id="SSF64593">
    <property type="entry name" value="Intermediate filament protein, coiled coil region"/>
    <property type="match status" value="1"/>
</dbReference>
<name>A0A8V0ZNK1_CHICK</name>
<dbReference type="GO" id="GO:0060052">
    <property type="term" value="P:neurofilament cytoskeleton organization"/>
    <property type="evidence" value="ECO:0007669"/>
    <property type="project" value="Ensembl"/>
</dbReference>
<dbReference type="PANTHER" id="PTHR45652:SF18">
    <property type="entry name" value="ALPHA-INTERNEXIN"/>
    <property type="match status" value="1"/>
</dbReference>
<evidence type="ECO:0000256" key="1">
    <source>
        <dbReference type="ARBA" id="ARBA00022754"/>
    </source>
</evidence>
<dbReference type="GeneTree" id="ENSGT00940000154418"/>
<feature type="region of interest" description="Disordered" evidence="4">
    <location>
        <begin position="1"/>
        <end position="38"/>
    </location>
</feature>